<keyword evidence="1" id="KW-1133">Transmembrane helix</keyword>
<proteinExistence type="predicted"/>
<keyword evidence="1" id="KW-0812">Transmembrane</keyword>
<evidence type="ECO:0000313" key="5">
    <source>
        <dbReference type="WBParaSite" id="BXY_1131600.1"/>
    </source>
</evidence>
<dbReference type="Proteomes" id="UP000095284">
    <property type="component" value="Unplaced"/>
</dbReference>
<evidence type="ECO:0000313" key="4">
    <source>
        <dbReference type="Proteomes" id="UP000659654"/>
    </source>
</evidence>
<evidence type="ECO:0000256" key="1">
    <source>
        <dbReference type="SAM" id="Phobius"/>
    </source>
</evidence>
<dbReference type="EMBL" id="CAJFDI010000003">
    <property type="protein sequence ID" value="CAD5219151.1"/>
    <property type="molecule type" value="Genomic_DNA"/>
</dbReference>
<accession>A0A1I7SE58</accession>
<keyword evidence="4" id="KW-1185">Reference proteome</keyword>
<reference evidence="2" key="2">
    <citation type="submission" date="2020-09" db="EMBL/GenBank/DDBJ databases">
        <authorList>
            <person name="Kikuchi T."/>
        </authorList>
    </citation>
    <scope>NUCLEOTIDE SEQUENCE</scope>
    <source>
        <strain evidence="2">Ka4C1</strain>
    </source>
</reference>
<organism evidence="3 5">
    <name type="scientific">Bursaphelenchus xylophilus</name>
    <name type="common">Pinewood nematode worm</name>
    <name type="synonym">Aphelenchoides xylophilus</name>
    <dbReference type="NCBI Taxonomy" id="6326"/>
    <lineage>
        <taxon>Eukaryota</taxon>
        <taxon>Metazoa</taxon>
        <taxon>Ecdysozoa</taxon>
        <taxon>Nematoda</taxon>
        <taxon>Chromadorea</taxon>
        <taxon>Rhabditida</taxon>
        <taxon>Tylenchina</taxon>
        <taxon>Tylenchomorpha</taxon>
        <taxon>Aphelenchoidea</taxon>
        <taxon>Aphelenchoididae</taxon>
        <taxon>Bursaphelenchus</taxon>
    </lineage>
</organism>
<gene>
    <name evidence="2" type="ORF">BXYJ_LOCUS5535</name>
</gene>
<evidence type="ECO:0000313" key="2">
    <source>
        <dbReference type="EMBL" id="CAD5219151.1"/>
    </source>
</evidence>
<dbReference type="Proteomes" id="UP000582659">
    <property type="component" value="Unassembled WGS sequence"/>
</dbReference>
<dbReference type="EMBL" id="CAJFCV020000003">
    <property type="protein sequence ID" value="CAG9104155.1"/>
    <property type="molecule type" value="Genomic_DNA"/>
</dbReference>
<evidence type="ECO:0000313" key="3">
    <source>
        <dbReference type="Proteomes" id="UP000095284"/>
    </source>
</evidence>
<protein>
    <submittedName>
        <fullName evidence="2">(pine wood nematode) hypothetical protein</fullName>
    </submittedName>
</protein>
<feature type="transmembrane region" description="Helical" evidence="1">
    <location>
        <begin position="39"/>
        <end position="65"/>
    </location>
</feature>
<reference evidence="5" key="1">
    <citation type="submission" date="2016-11" db="UniProtKB">
        <authorList>
            <consortium name="WormBaseParasite"/>
        </authorList>
    </citation>
    <scope>IDENTIFICATION</scope>
</reference>
<dbReference type="Proteomes" id="UP000659654">
    <property type="component" value="Unassembled WGS sequence"/>
</dbReference>
<dbReference type="AlphaFoldDB" id="A0A1I7SE58"/>
<dbReference type="WBParaSite" id="BXY_1131600.1">
    <property type="protein sequence ID" value="BXY_1131600.1"/>
    <property type="gene ID" value="BXY_1131600"/>
</dbReference>
<sequence>MTPFSLPNDPFLCLPPEFSTSEALQSALLASLHSNIPTYALLMTISFLAGVLSTIIPVALCTSLLKPSQTLSTAPSSSTIVQNQQISQAKPQASSWRDIETIDVDDAATSLTRTTTSSNAQGGGVQYCLTLKWAK</sequence>
<keyword evidence="1" id="KW-0472">Membrane</keyword>
<name>A0A1I7SE58_BURXY</name>